<gene>
    <name evidence="2" type="ORF">SYYSPA8_21155</name>
</gene>
<evidence type="ECO:0000313" key="3">
    <source>
        <dbReference type="Proteomes" id="UP001291653"/>
    </source>
</evidence>
<accession>A0ABQ5P2P1</accession>
<dbReference type="Proteomes" id="UP001291653">
    <property type="component" value="Unassembled WGS sequence"/>
</dbReference>
<dbReference type="EMBL" id="BSBI01000009">
    <property type="protein sequence ID" value="GLF96850.1"/>
    <property type="molecule type" value="Genomic_DNA"/>
</dbReference>
<sequence length="73" mass="7510">MTTRRRRPLGPGPAAPRAHEQDEQQSEEAGSVPLPASPSGARPGAGVLYRADIALSELRARGVLGTGRPPSAG</sequence>
<feature type="region of interest" description="Disordered" evidence="1">
    <location>
        <begin position="1"/>
        <end position="44"/>
    </location>
</feature>
<proteinExistence type="predicted"/>
<evidence type="ECO:0000313" key="2">
    <source>
        <dbReference type="EMBL" id="GLF96850.1"/>
    </source>
</evidence>
<comment type="caution">
    <text evidence="2">The sequence shown here is derived from an EMBL/GenBank/DDBJ whole genome shotgun (WGS) entry which is preliminary data.</text>
</comment>
<keyword evidence="3" id="KW-1185">Reference proteome</keyword>
<organism evidence="2 3">
    <name type="scientific">Streptomyces yaizuensis</name>
    <dbReference type="NCBI Taxonomy" id="2989713"/>
    <lineage>
        <taxon>Bacteria</taxon>
        <taxon>Bacillati</taxon>
        <taxon>Actinomycetota</taxon>
        <taxon>Actinomycetes</taxon>
        <taxon>Kitasatosporales</taxon>
        <taxon>Streptomycetaceae</taxon>
        <taxon>Streptomyces</taxon>
    </lineage>
</organism>
<evidence type="ECO:0008006" key="4">
    <source>
        <dbReference type="Google" id="ProtNLM"/>
    </source>
</evidence>
<reference evidence="2 3" key="1">
    <citation type="submission" date="2022-10" db="EMBL/GenBank/DDBJ databases">
        <title>Draft genome sequence of Streptomyces sp. YSPA8.</title>
        <authorList>
            <person name="Moriuchi R."/>
            <person name="Dohra H."/>
            <person name="Yamamura H."/>
            <person name="Kodani S."/>
        </authorList>
    </citation>
    <scope>NUCLEOTIDE SEQUENCE [LARGE SCALE GENOMIC DNA]</scope>
    <source>
        <strain evidence="2 3">YSPA8</strain>
    </source>
</reference>
<dbReference type="RefSeq" id="WP_323448873.1">
    <property type="nucleotide sequence ID" value="NZ_BSBI01000009.1"/>
</dbReference>
<protein>
    <recommendedName>
        <fullName evidence="4">GntR family transcriptional regulator</fullName>
    </recommendedName>
</protein>
<evidence type="ECO:0000256" key="1">
    <source>
        <dbReference type="SAM" id="MobiDB-lite"/>
    </source>
</evidence>
<name>A0ABQ5P2P1_9ACTN</name>